<dbReference type="PANTHER" id="PTHR38926">
    <property type="entry name" value="F-BOX DOMAIN CONTAINING PROTEIN, EXPRESSED"/>
    <property type="match status" value="1"/>
</dbReference>
<dbReference type="SUPFAM" id="SSF52047">
    <property type="entry name" value="RNI-like"/>
    <property type="match status" value="1"/>
</dbReference>
<name>A0A4Y7PWU5_9AGAM</name>
<evidence type="ECO:0000313" key="2">
    <source>
        <dbReference type="Proteomes" id="UP000294933"/>
    </source>
</evidence>
<gene>
    <name evidence="1" type="ORF">BD410DRAFT_876473</name>
</gene>
<dbReference type="AlphaFoldDB" id="A0A4Y7PWU5"/>
<dbReference type="VEuPathDB" id="FungiDB:BD410DRAFT_876473"/>
<accession>A0A4Y7PWU5</accession>
<dbReference type="Gene3D" id="3.80.10.10">
    <property type="entry name" value="Ribonuclease Inhibitor"/>
    <property type="match status" value="1"/>
</dbReference>
<dbReference type="Proteomes" id="UP000294933">
    <property type="component" value="Unassembled WGS sequence"/>
</dbReference>
<sequence>MIAWTHPLDVEAKDEPSTIGGLKHVRQEMVQNHAGALPSIALQLPPELVGDIMAIVAQNQFLTDSLLLPRSSRYAWIKLCHICQSWRQIALGCPILWSYIDTRWDLLVNELIRRSHTVPLTVFVWFEDKCTSSGVIAINKALVEMHRIKELHLIANNLDLYFPGLRLPLKAPLLEVLSLESAYQTNIPGTLIESTDIATNRLRSLSLTNITMAAIPSNPKILRPLQYLRIFPKAIRTTPISEVLTVLAFCPELIEFEYYSHLNVIHDVAALAETRIVNLRHLRRFRLSTNDPASLALLNHISIPHNVSLCISGNRPSLLFSRPNFPPSLLVACNSLIINVASGDRGEGFILSTSTKCGGEYEPYALELFTQTSYFHMYSSNPSNVVPRIRYIELSDSDDAPFRMEKAYHDILRSVPLVETLKGSFKRPGPAITLIGALSESMAGRLCPNLRILNLQLVVPEFQTEAILQELRFLLRSRIETSAPLTVLDLSGCTGITPNHGQVHLIRSLVETLILPELP</sequence>
<reference evidence="1 2" key="1">
    <citation type="submission" date="2018-06" db="EMBL/GenBank/DDBJ databases">
        <title>A transcriptomic atlas of mushroom development highlights an independent origin of complex multicellularity.</title>
        <authorList>
            <consortium name="DOE Joint Genome Institute"/>
            <person name="Krizsan K."/>
            <person name="Almasi E."/>
            <person name="Merenyi Z."/>
            <person name="Sahu N."/>
            <person name="Viragh M."/>
            <person name="Koszo T."/>
            <person name="Mondo S."/>
            <person name="Kiss B."/>
            <person name="Balint B."/>
            <person name="Kues U."/>
            <person name="Barry K."/>
            <person name="Hegedus J.C."/>
            <person name="Henrissat B."/>
            <person name="Johnson J."/>
            <person name="Lipzen A."/>
            <person name="Ohm R."/>
            <person name="Nagy I."/>
            <person name="Pangilinan J."/>
            <person name="Yan J."/>
            <person name="Xiong Y."/>
            <person name="Grigoriev I.V."/>
            <person name="Hibbett D.S."/>
            <person name="Nagy L.G."/>
        </authorList>
    </citation>
    <scope>NUCLEOTIDE SEQUENCE [LARGE SCALE GENOMIC DNA]</scope>
    <source>
        <strain evidence="1 2">SZMC22713</strain>
    </source>
</reference>
<dbReference type="PANTHER" id="PTHR38926:SF5">
    <property type="entry name" value="F-BOX AND LEUCINE-RICH REPEAT PROTEIN 6"/>
    <property type="match status" value="1"/>
</dbReference>
<dbReference type="STRING" id="50990.A0A4Y7PWU5"/>
<dbReference type="EMBL" id="ML170196">
    <property type="protein sequence ID" value="TDL19498.1"/>
    <property type="molecule type" value="Genomic_DNA"/>
</dbReference>
<evidence type="ECO:0000313" key="1">
    <source>
        <dbReference type="EMBL" id="TDL19498.1"/>
    </source>
</evidence>
<proteinExistence type="predicted"/>
<organism evidence="1 2">
    <name type="scientific">Rickenella mellea</name>
    <dbReference type="NCBI Taxonomy" id="50990"/>
    <lineage>
        <taxon>Eukaryota</taxon>
        <taxon>Fungi</taxon>
        <taxon>Dikarya</taxon>
        <taxon>Basidiomycota</taxon>
        <taxon>Agaricomycotina</taxon>
        <taxon>Agaricomycetes</taxon>
        <taxon>Hymenochaetales</taxon>
        <taxon>Rickenellaceae</taxon>
        <taxon>Rickenella</taxon>
    </lineage>
</organism>
<dbReference type="InterPro" id="IPR032675">
    <property type="entry name" value="LRR_dom_sf"/>
</dbReference>
<dbReference type="OrthoDB" id="3224080at2759"/>
<protein>
    <submittedName>
        <fullName evidence="1">Uncharacterized protein</fullName>
    </submittedName>
</protein>
<keyword evidence="2" id="KW-1185">Reference proteome</keyword>